<gene>
    <name evidence="6" type="ORF">IAA84_11290</name>
</gene>
<feature type="modified residue" description="Glycine radical" evidence="3">
    <location>
        <position position="651"/>
    </location>
</feature>
<dbReference type="SUPFAM" id="SSF51998">
    <property type="entry name" value="PFL-like glycyl radical enzymes"/>
    <property type="match status" value="1"/>
</dbReference>
<organism evidence="6 7">
    <name type="scientific">Candidatus Alectryocaccomicrobium excrementavium</name>
    <dbReference type="NCBI Taxonomy" id="2840668"/>
    <lineage>
        <taxon>Bacteria</taxon>
        <taxon>Bacillati</taxon>
        <taxon>Bacillota</taxon>
        <taxon>Clostridia</taxon>
        <taxon>Candidatus Alectryocaccomicrobium</taxon>
    </lineage>
</organism>
<dbReference type="PROSITE" id="PS51149">
    <property type="entry name" value="GLY_RADICAL_2"/>
    <property type="match status" value="1"/>
</dbReference>
<dbReference type="InterPro" id="IPR001150">
    <property type="entry name" value="Gly_radical"/>
</dbReference>
<feature type="domain" description="Glycine radical" evidence="4">
    <location>
        <begin position="555"/>
        <end position="675"/>
    </location>
</feature>
<proteinExistence type="predicted"/>
<sequence>MTPRIEALKQYFVLDKAHHAVRVPAPGAEGAPYRDAALPAHRRSALRLKAALEAETPVIFPEERIVATRTRPALPGIFTEEEWRGIESRHFIHERGYVSNLSPDYGRILQEGLIAQRARLQNGEYGDSVRMAIDAVLDFARRYREEALRQGQADIAARLKRVPAYGARTFPEALQSLRILHYAMWCEGEYHNTLGRFDQYMYPYFQRDRESGALTPEDALEWLEEFFLSLNRDSDLYPGMQQGDNGQSMVLGGTARSGGEGFNPLSEACLAASRELGVIDPKINLRVNRDTPLSTYLLGTRLTRRGLGFPQYENDDVVIPGLIGLGYAPEDAQNYVVAACWEFIIPGKGADIPNIGALPFASIVNRVLRETLPSASGMEEILAAVRAEIFAEARRMASAIRDIYMIPAPYLSLFFENCVERSRDISLGCVYNNFGFHGTGLATAVDSLAAVEQAVFVEGLAPQDLLRAMDADFAGADALRYHLANECPKFGDDDGRADRFASILLADFADALRGLTNERGGCFRPGTGSAMYYISHAEALGATADGRRAETPLPANYAPSLGVKLRGPVSLICSFTKPDLARVINGGPLTIEFSDTAMKDEDSLLKVAALVREFILRGGHQLQLNTLNRALLLDAQAHPENHKNLIVRVWGWSGYFVELDKCYQDHILRRAELTL</sequence>
<dbReference type="PANTHER" id="PTHR43641">
    <property type="entry name" value="FORMATE ACETYLTRANSFERASE 3-RELATED"/>
    <property type="match status" value="1"/>
</dbReference>
<dbReference type="AlphaFoldDB" id="A0A9D1G226"/>
<evidence type="ECO:0000313" key="7">
    <source>
        <dbReference type="Proteomes" id="UP000824140"/>
    </source>
</evidence>
<evidence type="ECO:0000313" key="6">
    <source>
        <dbReference type="EMBL" id="HIS93592.1"/>
    </source>
</evidence>
<dbReference type="EMBL" id="DVJN01000217">
    <property type="protein sequence ID" value="HIS93592.1"/>
    <property type="molecule type" value="Genomic_DNA"/>
</dbReference>
<evidence type="ECO:0000259" key="5">
    <source>
        <dbReference type="PROSITE" id="PS51554"/>
    </source>
</evidence>
<name>A0A9D1G226_9FIRM</name>
<dbReference type="Pfam" id="PF01228">
    <property type="entry name" value="Gly_radical"/>
    <property type="match status" value="1"/>
</dbReference>
<keyword evidence="2" id="KW-0456">Lyase</keyword>
<dbReference type="GO" id="GO:0016829">
    <property type="term" value="F:lyase activity"/>
    <property type="evidence" value="ECO:0007669"/>
    <property type="project" value="UniProtKB-KW"/>
</dbReference>
<protein>
    <submittedName>
        <fullName evidence="6">Pyruvate formate-lyase</fullName>
    </submittedName>
</protein>
<dbReference type="PANTHER" id="PTHR43641:SF2">
    <property type="entry name" value="DEHYDRATASE YBIW-RELATED"/>
    <property type="match status" value="1"/>
</dbReference>
<dbReference type="Proteomes" id="UP000824140">
    <property type="component" value="Unassembled WGS sequence"/>
</dbReference>
<dbReference type="Pfam" id="PF02901">
    <property type="entry name" value="PFL-like"/>
    <property type="match status" value="1"/>
</dbReference>
<dbReference type="InterPro" id="IPR004184">
    <property type="entry name" value="PFL_dom"/>
</dbReference>
<accession>A0A9D1G226</accession>
<dbReference type="InterPro" id="IPR051215">
    <property type="entry name" value="GRE"/>
</dbReference>
<evidence type="ECO:0000256" key="1">
    <source>
        <dbReference type="ARBA" id="ARBA00022818"/>
    </source>
</evidence>
<dbReference type="PROSITE" id="PS51554">
    <property type="entry name" value="PFL"/>
    <property type="match status" value="1"/>
</dbReference>
<evidence type="ECO:0000259" key="4">
    <source>
        <dbReference type="PROSITE" id="PS51149"/>
    </source>
</evidence>
<keyword evidence="1 3" id="KW-0556">Organic radical</keyword>
<evidence type="ECO:0000256" key="3">
    <source>
        <dbReference type="PROSITE-ProRule" id="PRU00493"/>
    </source>
</evidence>
<feature type="domain" description="PFL" evidence="5">
    <location>
        <begin position="3"/>
        <end position="548"/>
    </location>
</feature>
<dbReference type="GO" id="GO:0005829">
    <property type="term" value="C:cytosol"/>
    <property type="evidence" value="ECO:0007669"/>
    <property type="project" value="TreeGrafter"/>
</dbReference>
<reference evidence="6" key="2">
    <citation type="journal article" date="2021" name="PeerJ">
        <title>Extensive microbial diversity within the chicken gut microbiome revealed by metagenomics and culture.</title>
        <authorList>
            <person name="Gilroy R."/>
            <person name="Ravi A."/>
            <person name="Getino M."/>
            <person name="Pursley I."/>
            <person name="Horton D.L."/>
            <person name="Alikhan N.F."/>
            <person name="Baker D."/>
            <person name="Gharbi K."/>
            <person name="Hall N."/>
            <person name="Watson M."/>
            <person name="Adriaenssens E.M."/>
            <person name="Foster-Nyarko E."/>
            <person name="Jarju S."/>
            <person name="Secka A."/>
            <person name="Antonio M."/>
            <person name="Oren A."/>
            <person name="Chaudhuri R.R."/>
            <person name="La Ragione R."/>
            <person name="Hildebrand F."/>
            <person name="Pallen M.J."/>
        </authorList>
    </citation>
    <scope>NUCLEOTIDE SEQUENCE</scope>
    <source>
        <strain evidence="6">13766</strain>
    </source>
</reference>
<dbReference type="Gene3D" id="3.20.70.20">
    <property type="match status" value="1"/>
</dbReference>
<reference evidence="6" key="1">
    <citation type="submission" date="2020-10" db="EMBL/GenBank/DDBJ databases">
        <authorList>
            <person name="Gilroy R."/>
        </authorList>
    </citation>
    <scope>NUCLEOTIDE SEQUENCE</scope>
    <source>
        <strain evidence="6">13766</strain>
    </source>
</reference>
<comment type="caution">
    <text evidence="6">The sequence shown here is derived from an EMBL/GenBank/DDBJ whole genome shotgun (WGS) entry which is preliminary data.</text>
</comment>
<keyword evidence="6" id="KW-0670">Pyruvate</keyword>
<evidence type="ECO:0000256" key="2">
    <source>
        <dbReference type="ARBA" id="ARBA00023239"/>
    </source>
</evidence>